<feature type="compositionally biased region" description="Low complexity" evidence="1">
    <location>
        <begin position="53"/>
        <end position="64"/>
    </location>
</feature>
<dbReference type="InParanoid" id="A0A165D2C6"/>
<protein>
    <submittedName>
        <fullName evidence="2">Uncharacterized protein</fullName>
    </submittedName>
</protein>
<evidence type="ECO:0000313" key="2">
    <source>
        <dbReference type="EMBL" id="KZT04014.1"/>
    </source>
</evidence>
<dbReference type="EMBL" id="KV427639">
    <property type="protein sequence ID" value="KZT04014.1"/>
    <property type="molecule type" value="Genomic_DNA"/>
</dbReference>
<dbReference type="GeneID" id="63829932"/>
<feature type="compositionally biased region" description="Acidic residues" evidence="1">
    <location>
        <begin position="169"/>
        <end position="178"/>
    </location>
</feature>
<accession>A0A165D2C6</accession>
<sequence length="257" mass="27731">MSSVQTSRARVLIAPVLYVDGASPPPYQSVDTWPANGQAPLRRRSPSTLTCTPLQPLSPLPVSSAGSPTHPTFTRPRSRTAGDSSIRPRRTSIRPRSRTHTEMSMPDSSPPPYSPSPVQRASSSPHLRGTPPLQLFTYSHPPSSSSLASQSLHHRPPSYSPATRSADTSGEDADDTATSDDGMIFTVPPLGMSGSLRLRLLKRKTRTHDGQPARPISTSHGVPGAGETETESEDSVSVDFAFSICRQSQVWRGRFLL</sequence>
<evidence type="ECO:0000313" key="3">
    <source>
        <dbReference type="Proteomes" id="UP000076871"/>
    </source>
</evidence>
<name>A0A165D2C6_9APHY</name>
<feature type="region of interest" description="Disordered" evidence="1">
    <location>
        <begin position="205"/>
        <end position="233"/>
    </location>
</feature>
<dbReference type="Proteomes" id="UP000076871">
    <property type="component" value="Unassembled WGS sequence"/>
</dbReference>
<feature type="region of interest" description="Disordered" evidence="1">
    <location>
        <begin position="20"/>
        <end position="188"/>
    </location>
</feature>
<evidence type="ECO:0000256" key="1">
    <source>
        <dbReference type="SAM" id="MobiDB-lite"/>
    </source>
</evidence>
<keyword evidence="3" id="KW-1185">Reference proteome</keyword>
<gene>
    <name evidence="2" type="ORF">LAESUDRAFT_761368</name>
</gene>
<dbReference type="RefSeq" id="XP_040761754.1">
    <property type="nucleotide sequence ID" value="XM_040912904.1"/>
</dbReference>
<organism evidence="2 3">
    <name type="scientific">Laetiporus sulphureus 93-53</name>
    <dbReference type="NCBI Taxonomy" id="1314785"/>
    <lineage>
        <taxon>Eukaryota</taxon>
        <taxon>Fungi</taxon>
        <taxon>Dikarya</taxon>
        <taxon>Basidiomycota</taxon>
        <taxon>Agaricomycotina</taxon>
        <taxon>Agaricomycetes</taxon>
        <taxon>Polyporales</taxon>
        <taxon>Laetiporus</taxon>
    </lineage>
</organism>
<dbReference type="AlphaFoldDB" id="A0A165D2C6"/>
<proteinExistence type="predicted"/>
<reference evidence="2 3" key="1">
    <citation type="journal article" date="2016" name="Mol. Biol. Evol.">
        <title>Comparative Genomics of Early-Diverging Mushroom-Forming Fungi Provides Insights into the Origins of Lignocellulose Decay Capabilities.</title>
        <authorList>
            <person name="Nagy L.G."/>
            <person name="Riley R."/>
            <person name="Tritt A."/>
            <person name="Adam C."/>
            <person name="Daum C."/>
            <person name="Floudas D."/>
            <person name="Sun H."/>
            <person name="Yadav J.S."/>
            <person name="Pangilinan J."/>
            <person name="Larsson K.H."/>
            <person name="Matsuura K."/>
            <person name="Barry K."/>
            <person name="Labutti K."/>
            <person name="Kuo R."/>
            <person name="Ohm R.A."/>
            <person name="Bhattacharya S.S."/>
            <person name="Shirouzu T."/>
            <person name="Yoshinaga Y."/>
            <person name="Martin F.M."/>
            <person name="Grigoriev I.V."/>
            <person name="Hibbett D.S."/>
        </authorList>
    </citation>
    <scope>NUCLEOTIDE SEQUENCE [LARGE SCALE GENOMIC DNA]</scope>
    <source>
        <strain evidence="2 3">93-53</strain>
    </source>
</reference>
<dbReference type="STRING" id="1314785.A0A165D2C6"/>
<feature type="compositionally biased region" description="Basic residues" evidence="1">
    <location>
        <begin position="87"/>
        <end position="98"/>
    </location>
</feature>
<feature type="compositionally biased region" description="Low complexity" evidence="1">
    <location>
        <begin position="139"/>
        <end position="151"/>
    </location>
</feature>